<dbReference type="GO" id="GO:0005634">
    <property type="term" value="C:nucleus"/>
    <property type="evidence" value="ECO:0007669"/>
    <property type="project" value="UniProtKB-SubCell"/>
</dbReference>
<keyword evidence="9" id="KW-1185">Reference proteome</keyword>
<name>A0A8R2NU19_ACYPI</name>
<sequence>MTNALIYMLVKDNMPLSSTEKDGFNYFIKKALPLYKVPSRKTITKLISSKYDVLSGQIKNKLSLVESITLTTDIWTDTINTRSYLGITVHFLSLCKLNLESVVLGVLELDERHTSENIAKWLDSALQEWGIEKRQIFLVVTDNGANIKNAVTVCFGKDKHLPCFAHTINLVVQNALDNTDNIATLINKVKHLITFFKQCVSASDELHKVCAFKLKQSVSTRWNSVYYMLDRFINCSDHVASIIVKFPKGPTMITGSELFIAKEIMHLLKPFEAATKELCAQKYITGSKIIPLMHCLIKKIESVEVNGVVASALKSNLSNNLQTRFVQWLLQNPSMQLKKKNLELRTDSNETSSHNESSSEDDPDSLWAVNKQLVSKKALAEPSLNVNEMPTDLKHYLNQPTVPLTDNVLSFWDIHGHIYPHLKKIVDLYLGMVATSEPSERLFSKAGQVMTDSRNRLTGDNLNKLLFLGSLSVNDWQLE</sequence>
<proteinExistence type="predicted"/>
<keyword evidence="4" id="KW-0862">Zinc</keyword>
<dbReference type="InterPro" id="IPR008906">
    <property type="entry name" value="HATC_C_dom"/>
</dbReference>
<dbReference type="EnsemblMetazoa" id="XM_029492155.1">
    <property type="protein sequence ID" value="XP_029348015.1"/>
    <property type="gene ID" value="LOC100572625"/>
</dbReference>
<evidence type="ECO:0000313" key="9">
    <source>
        <dbReference type="Proteomes" id="UP000007819"/>
    </source>
</evidence>
<dbReference type="KEGG" id="api:100572625"/>
<evidence type="ECO:0000256" key="4">
    <source>
        <dbReference type="ARBA" id="ARBA00022833"/>
    </source>
</evidence>
<dbReference type="InterPro" id="IPR012337">
    <property type="entry name" value="RNaseH-like_sf"/>
</dbReference>
<dbReference type="RefSeq" id="XP_029348015.1">
    <property type="nucleotide sequence ID" value="XM_029492155.1"/>
</dbReference>
<evidence type="ECO:0000256" key="2">
    <source>
        <dbReference type="ARBA" id="ARBA00022723"/>
    </source>
</evidence>
<evidence type="ECO:0000256" key="1">
    <source>
        <dbReference type="ARBA" id="ARBA00004123"/>
    </source>
</evidence>
<organism evidence="8 9">
    <name type="scientific">Acyrthosiphon pisum</name>
    <name type="common">Pea aphid</name>
    <dbReference type="NCBI Taxonomy" id="7029"/>
    <lineage>
        <taxon>Eukaryota</taxon>
        <taxon>Metazoa</taxon>
        <taxon>Ecdysozoa</taxon>
        <taxon>Arthropoda</taxon>
        <taxon>Hexapoda</taxon>
        <taxon>Insecta</taxon>
        <taxon>Pterygota</taxon>
        <taxon>Neoptera</taxon>
        <taxon>Paraneoptera</taxon>
        <taxon>Hemiptera</taxon>
        <taxon>Sternorrhyncha</taxon>
        <taxon>Aphidomorpha</taxon>
        <taxon>Aphidoidea</taxon>
        <taxon>Aphididae</taxon>
        <taxon>Macrosiphini</taxon>
        <taxon>Acyrthosiphon</taxon>
    </lineage>
</organism>
<reference evidence="8" key="2">
    <citation type="submission" date="2022-06" db="UniProtKB">
        <authorList>
            <consortium name="EnsemblMetazoa"/>
        </authorList>
    </citation>
    <scope>IDENTIFICATION</scope>
</reference>
<dbReference type="GeneID" id="100572625"/>
<feature type="domain" description="HAT C-terminal dimerisation" evidence="7">
    <location>
        <begin position="392"/>
        <end position="468"/>
    </location>
</feature>
<dbReference type="InterPro" id="IPR052035">
    <property type="entry name" value="ZnF_BED_domain_contain"/>
</dbReference>
<dbReference type="SUPFAM" id="SSF53098">
    <property type="entry name" value="Ribonuclease H-like"/>
    <property type="match status" value="1"/>
</dbReference>
<dbReference type="PANTHER" id="PTHR46481">
    <property type="entry name" value="ZINC FINGER BED DOMAIN-CONTAINING PROTEIN 4"/>
    <property type="match status" value="1"/>
</dbReference>
<keyword evidence="2" id="KW-0479">Metal-binding</keyword>
<dbReference type="Proteomes" id="UP000007819">
    <property type="component" value="Unassembled WGS sequence"/>
</dbReference>
<evidence type="ECO:0000313" key="8">
    <source>
        <dbReference type="EnsemblMetazoa" id="XP_029348015.1"/>
    </source>
</evidence>
<accession>A0A8R2NU19</accession>
<comment type="subcellular location">
    <subcellularLocation>
        <location evidence="1">Nucleus</location>
    </subcellularLocation>
</comment>
<dbReference type="Pfam" id="PF05699">
    <property type="entry name" value="Dimer_Tnp_hAT"/>
    <property type="match status" value="1"/>
</dbReference>
<keyword evidence="5" id="KW-0539">Nucleus</keyword>
<reference evidence="9" key="1">
    <citation type="submission" date="2010-06" db="EMBL/GenBank/DDBJ databases">
        <authorList>
            <person name="Jiang H."/>
            <person name="Abraham K."/>
            <person name="Ali S."/>
            <person name="Alsbrooks S.L."/>
            <person name="Anim B.N."/>
            <person name="Anosike U.S."/>
            <person name="Attaway T."/>
            <person name="Bandaranaike D.P."/>
            <person name="Battles P.K."/>
            <person name="Bell S.N."/>
            <person name="Bell A.V."/>
            <person name="Beltran B."/>
            <person name="Bickham C."/>
            <person name="Bustamante Y."/>
            <person name="Caleb T."/>
            <person name="Canada A."/>
            <person name="Cardenas V."/>
            <person name="Carter K."/>
            <person name="Chacko J."/>
            <person name="Chandrabose M.N."/>
            <person name="Chavez D."/>
            <person name="Chavez A."/>
            <person name="Chen L."/>
            <person name="Chu H.-S."/>
            <person name="Claassen K.J."/>
            <person name="Cockrell R."/>
            <person name="Collins M."/>
            <person name="Cooper J.A."/>
            <person name="Cree A."/>
            <person name="Curry S.M."/>
            <person name="Da Y."/>
            <person name="Dao M.D."/>
            <person name="Das B."/>
            <person name="Davila M.-L."/>
            <person name="Davy-Carroll L."/>
            <person name="Denson S."/>
            <person name="Dinh H."/>
            <person name="Ebong V.E."/>
            <person name="Edwards J.R."/>
            <person name="Egan A."/>
            <person name="El-Daye J."/>
            <person name="Escobedo L."/>
            <person name="Fernandez S."/>
            <person name="Fernando P.R."/>
            <person name="Flagg N."/>
            <person name="Forbes L.D."/>
            <person name="Fowler R.G."/>
            <person name="Fu Q."/>
            <person name="Gabisi R.A."/>
            <person name="Ganer J."/>
            <person name="Garbino Pronczuk A."/>
            <person name="Garcia R.M."/>
            <person name="Garner T."/>
            <person name="Garrett T.E."/>
            <person name="Gonzalez D.A."/>
            <person name="Hamid H."/>
            <person name="Hawkins E.S."/>
            <person name="Hirani K."/>
            <person name="Hogues M.E."/>
            <person name="Hollins B."/>
            <person name="Hsiao C.-H."/>
            <person name="Jabil R."/>
            <person name="James M.L."/>
            <person name="Jhangiani S.N."/>
            <person name="Johnson B."/>
            <person name="Johnson Q."/>
            <person name="Joshi V."/>
            <person name="Kalu J.B."/>
            <person name="Kam C."/>
            <person name="Kashfia A."/>
            <person name="Keebler J."/>
            <person name="Kisamo H."/>
            <person name="Kovar C.L."/>
            <person name="Lago L.A."/>
            <person name="Lai C.-Y."/>
            <person name="Laidlaw J."/>
            <person name="Lara F."/>
            <person name="Le T.-K."/>
            <person name="Lee S.L."/>
            <person name="Legall F.H."/>
            <person name="Lemon S.J."/>
            <person name="Lewis L.R."/>
            <person name="Li B."/>
            <person name="Liu Y."/>
            <person name="Liu Y.-S."/>
            <person name="Lopez J."/>
            <person name="Lozado R.J."/>
            <person name="Lu J."/>
            <person name="Madu R.C."/>
            <person name="Maheshwari M."/>
            <person name="Maheshwari R."/>
            <person name="Malloy K."/>
            <person name="Martinez E."/>
            <person name="Mathew T."/>
            <person name="Mercado I.C."/>
            <person name="Mercado C."/>
            <person name="Meyer B."/>
            <person name="Montgomery K."/>
            <person name="Morgan M.B."/>
            <person name="Munidasa M."/>
            <person name="Nazareth L.V."/>
            <person name="Nelson J."/>
            <person name="Ng B.M."/>
            <person name="Nguyen N.B."/>
            <person name="Nguyen P.Q."/>
            <person name="Nguyen T."/>
            <person name="Obregon M."/>
            <person name="Okwuonu G.O."/>
            <person name="Onwere C.G."/>
            <person name="Orozco G."/>
            <person name="Parra A."/>
            <person name="Patel S."/>
            <person name="Patil S."/>
            <person name="Perez A."/>
            <person name="Perez Y."/>
            <person name="Pham C."/>
            <person name="Primus E.L."/>
            <person name="Pu L.-L."/>
            <person name="Puazo M."/>
            <person name="Qin X."/>
            <person name="Quiroz J.B."/>
            <person name="Reese J."/>
            <person name="Richards S."/>
            <person name="Rives C.M."/>
            <person name="Robberts R."/>
            <person name="Ruiz S.J."/>
            <person name="Ruiz M.J."/>
            <person name="Santibanez J."/>
            <person name="Schneider B.W."/>
            <person name="Sisson I."/>
            <person name="Smith M."/>
            <person name="Sodergren E."/>
            <person name="Song X.-Z."/>
            <person name="Song B.B."/>
            <person name="Summersgill H."/>
            <person name="Thelus R."/>
            <person name="Thornton R.D."/>
            <person name="Trejos Z.Y."/>
            <person name="Usmani K."/>
            <person name="Vattathil S."/>
            <person name="Villasana D."/>
            <person name="Walker D.L."/>
            <person name="Wang S."/>
            <person name="Wang K."/>
            <person name="White C.S."/>
            <person name="Williams A.C."/>
            <person name="Williamson J."/>
            <person name="Wilson K."/>
            <person name="Woghiren I.O."/>
            <person name="Woodworth J.R."/>
            <person name="Worley K.C."/>
            <person name="Wright R.A."/>
            <person name="Wu W."/>
            <person name="Young L."/>
            <person name="Zhang L."/>
            <person name="Zhang J."/>
            <person name="Zhu Y."/>
            <person name="Muzny D.M."/>
            <person name="Weinstock G."/>
            <person name="Gibbs R.A."/>
        </authorList>
    </citation>
    <scope>NUCLEOTIDE SEQUENCE [LARGE SCALE GENOMIC DNA]</scope>
    <source>
        <strain evidence="9">LSR1</strain>
    </source>
</reference>
<evidence type="ECO:0000256" key="3">
    <source>
        <dbReference type="ARBA" id="ARBA00022771"/>
    </source>
</evidence>
<evidence type="ECO:0000256" key="6">
    <source>
        <dbReference type="SAM" id="MobiDB-lite"/>
    </source>
</evidence>
<protein>
    <recommendedName>
        <fullName evidence="7">HAT C-terminal dimerisation domain-containing protein</fullName>
    </recommendedName>
</protein>
<dbReference type="OrthoDB" id="6609604at2759"/>
<feature type="region of interest" description="Disordered" evidence="6">
    <location>
        <begin position="345"/>
        <end position="364"/>
    </location>
</feature>
<dbReference type="AlphaFoldDB" id="A0A8R2NU19"/>
<dbReference type="GO" id="GO:0008270">
    <property type="term" value="F:zinc ion binding"/>
    <property type="evidence" value="ECO:0007669"/>
    <property type="project" value="UniProtKB-KW"/>
</dbReference>
<keyword evidence="3" id="KW-0863">Zinc-finger</keyword>
<evidence type="ECO:0000256" key="5">
    <source>
        <dbReference type="ARBA" id="ARBA00023242"/>
    </source>
</evidence>
<dbReference type="GO" id="GO:0046983">
    <property type="term" value="F:protein dimerization activity"/>
    <property type="evidence" value="ECO:0007669"/>
    <property type="project" value="InterPro"/>
</dbReference>
<dbReference type="PANTHER" id="PTHR46481:SF10">
    <property type="entry name" value="ZINC FINGER BED DOMAIN-CONTAINING PROTEIN 39"/>
    <property type="match status" value="1"/>
</dbReference>
<evidence type="ECO:0000259" key="7">
    <source>
        <dbReference type="Pfam" id="PF05699"/>
    </source>
</evidence>